<dbReference type="CDD" id="cd04179">
    <property type="entry name" value="DPM_DPG-synthase_like"/>
    <property type="match status" value="1"/>
</dbReference>
<dbReference type="EMBL" id="OX458333">
    <property type="protein sequence ID" value="CAI8832750.1"/>
    <property type="molecule type" value="Genomic_DNA"/>
</dbReference>
<evidence type="ECO:0000313" key="4">
    <source>
        <dbReference type="Proteomes" id="UP001162030"/>
    </source>
</evidence>
<accession>A0ABN8X2H5</accession>
<feature type="transmembrane region" description="Helical" evidence="1">
    <location>
        <begin position="258"/>
        <end position="278"/>
    </location>
</feature>
<keyword evidence="1" id="KW-1133">Transmembrane helix</keyword>
<dbReference type="PANTHER" id="PTHR48090:SF7">
    <property type="entry name" value="RFBJ PROTEIN"/>
    <property type="match status" value="1"/>
</dbReference>
<organism evidence="3 4">
    <name type="scientific">Methylocaldum szegediense</name>
    <dbReference type="NCBI Taxonomy" id="73780"/>
    <lineage>
        <taxon>Bacteria</taxon>
        <taxon>Pseudomonadati</taxon>
        <taxon>Pseudomonadota</taxon>
        <taxon>Gammaproteobacteria</taxon>
        <taxon>Methylococcales</taxon>
        <taxon>Methylococcaceae</taxon>
        <taxon>Methylocaldum</taxon>
    </lineage>
</organism>
<reference evidence="3 4" key="1">
    <citation type="submission" date="2023-03" db="EMBL/GenBank/DDBJ databases">
        <authorList>
            <person name="Pearce D."/>
        </authorList>
    </citation>
    <scope>NUCLEOTIDE SEQUENCE [LARGE SCALE GENOMIC DNA]</scope>
    <source>
        <strain evidence="3">Msz</strain>
    </source>
</reference>
<dbReference type="RefSeq" id="WP_317963976.1">
    <property type="nucleotide sequence ID" value="NZ_OX458333.1"/>
</dbReference>
<feature type="transmembrane region" description="Helical" evidence="1">
    <location>
        <begin position="232"/>
        <end position="252"/>
    </location>
</feature>
<dbReference type="InterPro" id="IPR050256">
    <property type="entry name" value="Glycosyltransferase_2"/>
</dbReference>
<gene>
    <name evidence="3" type="ORF">MSZNOR_2177</name>
</gene>
<keyword evidence="3" id="KW-0808">Transferase</keyword>
<evidence type="ECO:0000313" key="3">
    <source>
        <dbReference type="EMBL" id="CAI8832750.1"/>
    </source>
</evidence>
<dbReference type="Proteomes" id="UP001162030">
    <property type="component" value="Chromosome"/>
</dbReference>
<proteinExistence type="predicted"/>
<keyword evidence="1" id="KW-0812">Transmembrane</keyword>
<evidence type="ECO:0000256" key="1">
    <source>
        <dbReference type="SAM" id="Phobius"/>
    </source>
</evidence>
<protein>
    <submittedName>
        <fullName evidence="3">Dolichol-phosphate hexosyltransferase</fullName>
        <ecNumber evidence="3">2.4.1.-</ecNumber>
    </submittedName>
</protein>
<keyword evidence="4" id="KW-1185">Reference proteome</keyword>
<dbReference type="EC" id="2.4.1.-" evidence="3"/>
<dbReference type="InterPro" id="IPR001173">
    <property type="entry name" value="Glyco_trans_2-like"/>
</dbReference>
<dbReference type="GO" id="GO:0016757">
    <property type="term" value="F:glycosyltransferase activity"/>
    <property type="evidence" value="ECO:0007669"/>
    <property type="project" value="UniProtKB-KW"/>
</dbReference>
<dbReference type="Gene3D" id="3.90.550.10">
    <property type="entry name" value="Spore Coat Polysaccharide Biosynthesis Protein SpsA, Chain A"/>
    <property type="match status" value="1"/>
</dbReference>
<feature type="domain" description="Glycosyltransferase 2-like" evidence="2">
    <location>
        <begin position="10"/>
        <end position="163"/>
    </location>
</feature>
<evidence type="ECO:0000259" key="2">
    <source>
        <dbReference type="Pfam" id="PF00535"/>
    </source>
</evidence>
<keyword evidence="1" id="KW-0472">Membrane</keyword>
<dbReference type="Pfam" id="PF00535">
    <property type="entry name" value="Glycos_transf_2"/>
    <property type="match status" value="1"/>
</dbReference>
<dbReference type="InterPro" id="IPR029044">
    <property type="entry name" value="Nucleotide-diphossugar_trans"/>
</dbReference>
<dbReference type="SUPFAM" id="SSF53448">
    <property type="entry name" value="Nucleotide-diphospho-sugar transferases"/>
    <property type="match status" value="1"/>
</dbReference>
<keyword evidence="3" id="KW-0328">Glycosyltransferase</keyword>
<name>A0ABN8X2H5_9GAMM</name>
<dbReference type="PANTHER" id="PTHR48090">
    <property type="entry name" value="UNDECAPRENYL-PHOSPHATE 4-DEOXY-4-FORMAMIDO-L-ARABINOSE TRANSFERASE-RELATED"/>
    <property type="match status" value="1"/>
</dbReference>
<sequence length="301" mass="33561">MATSNPFKFSIVLPARNEAFGLKSLLPELKRLYPEAEIIVVNDGSTDDTEAVARAQGVRVISHPYAIGNGAAIKTGARHANGEIIVFMDADGQHDPEDISRLLAKFSEGYEMIVGSRDGASQASLGRHGANYFYSRLASRMTGYTIEDLTSGFRVVRARHFQKFLYLLPNGFSYPTTITMAFLRSGLPVAYVPIRAGQRTTNSRSHIRLFHDGMRFFVIILKIGALFSPMRLFFPVSAFLSLSGLGLYVYNYATQGRFTNMSAFLLLSGLFTFLMGILSEQISSLHYRGVEQDLRRTRRDD</sequence>